<dbReference type="GeneID" id="17297528"/>
<dbReference type="KEGG" id="gtt:GUITHDRAFT_113114"/>
<dbReference type="PaxDb" id="55529-EKX40852"/>
<feature type="signal peptide" evidence="1">
    <location>
        <begin position="1"/>
        <end position="22"/>
    </location>
</feature>
<accession>L1IXP5</accession>
<proteinExistence type="predicted"/>
<reference evidence="2 4" key="1">
    <citation type="journal article" date="2012" name="Nature">
        <title>Algal genomes reveal evolutionary mosaicism and the fate of nucleomorphs.</title>
        <authorList>
            <consortium name="DOE Joint Genome Institute"/>
            <person name="Curtis B.A."/>
            <person name="Tanifuji G."/>
            <person name="Burki F."/>
            <person name="Gruber A."/>
            <person name="Irimia M."/>
            <person name="Maruyama S."/>
            <person name="Arias M.C."/>
            <person name="Ball S.G."/>
            <person name="Gile G.H."/>
            <person name="Hirakawa Y."/>
            <person name="Hopkins J.F."/>
            <person name="Kuo A."/>
            <person name="Rensing S.A."/>
            <person name="Schmutz J."/>
            <person name="Symeonidi A."/>
            <person name="Elias M."/>
            <person name="Eveleigh R.J."/>
            <person name="Herman E.K."/>
            <person name="Klute M.J."/>
            <person name="Nakayama T."/>
            <person name="Obornik M."/>
            <person name="Reyes-Prieto A."/>
            <person name="Armbrust E.V."/>
            <person name="Aves S.J."/>
            <person name="Beiko R.G."/>
            <person name="Coutinho P."/>
            <person name="Dacks J.B."/>
            <person name="Durnford D.G."/>
            <person name="Fast N.M."/>
            <person name="Green B.R."/>
            <person name="Grisdale C.J."/>
            <person name="Hempel F."/>
            <person name="Henrissat B."/>
            <person name="Hoppner M.P."/>
            <person name="Ishida K."/>
            <person name="Kim E."/>
            <person name="Koreny L."/>
            <person name="Kroth P.G."/>
            <person name="Liu Y."/>
            <person name="Malik S.B."/>
            <person name="Maier U.G."/>
            <person name="McRose D."/>
            <person name="Mock T."/>
            <person name="Neilson J.A."/>
            <person name="Onodera N.T."/>
            <person name="Poole A.M."/>
            <person name="Pritham E.J."/>
            <person name="Richards T.A."/>
            <person name="Rocap G."/>
            <person name="Roy S.W."/>
            <person name="Sarai C."/>
            <person name="Schaack S."/>
            <person name="Shirato S."/>
            <person name="Slamovits C.H."/>
            <person name="Spencer D.F."/>
            <person name="Suzuki S."/>
            <person name="Worden A.Z."/>
            <person name="Zauner S."/>
            <person name="Barry K."/>
            <person name="Bell C."/>
            <person name="Bharti A.K."/>
            <person name="Crow J.A."/>
            <person name="Grimwood J."/>
            <person name="Kramer R."/>
            <person name="Lindquist E."/>
            <person name="Lucas S."/>
            <person name="Salamov A."/>
            <person name="McFadden G.I."/>
            <person name="Lane C.E."/>
            <person name="Keeling P.J."/>
            <person name="Gray M.W."/>
            <person name="Grigoriev I.V."/>
            <person name="Archibald J.M."/>
        </authorList>
    </citation>
    <scope>NUCLEOTIDE SEQUENCE</scope>
    <source>
        <strain evidence="2 4">CCMP2712</strain>
    </source>
</reference>
<dbReference type="Proteomes" id="UP000011087">
    <property type="component" value="Unassembled WGS sequence"/>
</dbReference>
<dbReference type="EMBL" id="JH993028">
    <property type="protein sequence ID" value="EKX40852.1"/>
    <property type="molecule type" value="Genomic_DNA"/>
</dbReference>
<reference evidence="4" key="2">
    <citation type="submission" date="2012-11" db="EMBL/GenBank/DDBJ databases">
        <authorList>
            <person name="Kuo A."/>
            <person name="Curtis B.A."/>
            <person name="Tanifuji G."/>
            <person name="Burki F."/>
            <person name="Gruber A."/>
            <person name="Irimia M."/>
            <person name="Maruyama S."/>
            <person name="Arias M.C."/>
            <person name="Ball S.G."/>
            <person name="Gile G.H."/>
            <person name="Hirakawa Y."/>
            <person name="Hopkins J.F."/>
            <person name="Rensing S.A."/>
            <person name="Schmutz J."/>
            <person name="Symeonidi A."/>
            <person name="Elias M."/>
            <person name="Eveleigh R.J."/>
            <person name="Herman E.K."/>
            <person name="Klute M.J."/>
            <person name="Nakayama T."/>
            <person name="Obornik M."/>
            <person name="Reyes-Prieto A."/>
            <person name="Armbrust E.V."/>
            <person name="Aves S.J."/>
            <person name="Beiko R.G."/>
            <person name="Coutinho P."/>
            <person name="Dacks J.B."/>
            <person name="Durnford D.G."/>
            <person name="Fast N.M."/>
            <person name="Green B.R."/>
            <person name="Grisdale C."/>
            <person name="Hempe F."/>
            <person name="Henrissat B."/>
            <person name="Hoppner M.P."/>
            <person name="Ishida K.-I."/>
            <person name="Kim E."/>
            <person name="Koreny L."/>
            <person name="Kroth P.G."/>
            <person name="Liu Y."/>
            <person name="Malik S.-B."/>
            <person name="Maier U.G."/>
            <person name="McRose D."/>
            <person name="Mock T."/>
            <person name="Neilson J.A."/>
            <person name="Onodera N.T."/>
            <person name="Poole A.M."/>
            <person name="Pritham E.J."/>
            <person name="Richards T.A."/>
            <person name="Rocap G."/>
            <person name="Roy S.W."/>
            <person name="Sarai C."/>
            <person name="Schaack S."/>
            <person name="Shirato S."/>
            <person name="Slamovits C.H."/>
            <person name="Spencer D.F."/>
            <person name="Suzuki S."/>
            <person name="Worden A.Z."/>
            <person name="Zauner S."/>
            <person name="Barry K."/>
            <person name="Bell C."/>
            <person name="Bharti A.K."/>
            <person name="Crow J.A."/>
            <person name="Grimwood J."/>
            <person name="Kramer R."/>
            <person name="Lindquist E."/>
            <person name="Lucas S."/>
            <person name="Salamov A."/>
            <person name="McFadden G.I."/>
            <person name="Lane C.E."/>
            <person name="Keeling P.J."/>
            <person name="Gray M.W."/>
            <person name="Grigoriev I.V."/>
            <person name="Archibald J.M."/>
        </authorList>
    </citation>
    <scope>NUCLEOTIDE SEQUENCE</scope>
    <source>
        <strain evidence="4">CCMP2712</strain>
    </source>
</reference>
<feature type="chain" id="PRO_5008770572" evidence="1">
    <location>
        <begin position="23"/>
        <end position="272"/>
    </location>
</feature>
<evidence type="ECO:0000313" key="4">
    <source>
        <dbReference type="Proteomes" id="UP000011087"/>
    </source>
</evidence>
<dbReference type="RefSeq" id="XP_005827832.1">
    <property type="nucleotide sequence ID" value="XM_005827775.1"/>
</dbReference>
<sequence>MEESIYKLVLVCLCFIWGLTRLENGDKELNFRIAQRASSFKARVAYLQHQKKQSMRSCTRRHVMNASETKTLRDGQVEEIESRCCKDGRSAFLISAGRFGKLLVPVEDREIGLPLSLYGKSQSALGAPIVTSHAGEWCNGETAFLADLVDAVDQVVEVGAKFGGRTLALAESRRRRRRKWVTGTREFVVFESDQFLFQLLCANLVKNRLMSLVHPFLVVLGRFGGQRVTERQEEACFSLDSYDVMENSLIYFSTQMAAMKVLNESVRTLERL</sequence>
<organism evidence="2">
    <name type="scientific">Guillardia theta (strain CCMP2712)</name>
    <name type="common">Cryptophyte</name>
    <dbReference type="NCBI Taxonomy" id="905079"/>
    <lineage>
        <taxon>Eukaryota</taxon>
        <taxon>Cryptophyceae</taxon>
        <taxon>Pyrenomonadales</taxon>
        <taxon>Geminigeraceae</taxon>
        <taxon>Guillardia</taxon>
    </lineage>
</organism>
<keyword evidence="1" id="KW-0732">Signal</keyword>
<evidence type="ECO:0000313" key="3">
    <source>
        <dbReference type="EnsemblProtists" id="EKX40852"/>
    </source>
</evidence>
<name>L1IXP5_GUITC</name>
<evidence type="ECO:0000313" key="2">
    <source>
        <dbReference type="EMBL" id="EKX40852.1"/>
    </source>
</evidence>
<dbReference type="EnsemblProtists" id="EKX40852">
    <property type="protein sequence ID" value="EKX40852"/>
    <property type="gene ID" value="GUITHDRAFT_113114"/>
</dbReference>
<reference evidence="3" key="3">
    <citation type="submission" date="2016-03" db="UniProtKB">
        <authorList>
            <consortium name="EnsemblProtists"/>
        </authorList>
    </citation>
    <scope>IDENTIFICATION</scope>
</reference>
<protein>
    <submittedName>
        <fullName evidence="2 3">Uncharacterized protein</fullName>
    </submittedName>
</protein>
<keyword evidence="4" id="KW-1185">Reference proteome</keyword>
<gene>
    <name evidence="2" type="ORF">GUITHDRAFT_113114</name>
</gene>
<evidence type="ECO:0000256" key="1">
    <source>
        <dbReference type="SAM" id="SignalP"/>
    </source>
</evidence>
<dbReference type="AlphaFoldDB" id="L1IXP5"/>
<dbReference type="HOGENOM" id="CLU_1024688_0_0_1"/>